<dbReference type="InterPro" id="IPR001972">
    <property type="entry name" value="Stomatin_HflK_fam"/>
</dbReference>
<evidence type="ECO:0000259" key="7">
    <source>
        <dbReference type="SMART" id="SM00244"/>
    </source>
</evidence>
<dbReference type="InterPro" id="IPR032435">
    <property type="entry name" value="STML2-like_C"/>
</dbReference>
<evidence type="ECO:0000256" key="2">
    <source>
        <dbReference type="ARBA" id="ARBA00008164"/>
    </source>
</evidence>
<dbReference type="SUPFAM" id="SSF117892">
    <property type="entry name" value="Band 7/SPFH domain"/>
    <property type="match status" value="1"/>
</dbReference>
<dbReference type="PANTHER" id="PTHR43327">
    <property type="entry name" value="STOMATIN-LIKE PROTEIN 2, MITOCHONDRIAL"/>
    <property type="match status" value="1"/>
</dbReference>
<dbReference type="Pfam" id="PF01145">
    <property type="entry name" value="Band_7"/>
    <property type="match status" value="1"/>
</dbReference>
<evidence type="ECO:0000313" key="8">
    <source>
        <dbReference type="EMBL" id="GLQ24291.1"/>
    </source>
</evidence>
<accession>A0ABQ5VCH7</accession>
<dbReference type="PANTHER" id="PTHR43327:SF10">
    <property type="entry name" value="STOMATIN-LIKE PROTEIN 2, MITOCHONDRIAL"/>
    <property type="match status" value="1"/>
</dbReference>
<sequence>MGFGQILVLLAVALVLFFVFRAVRIVRQGWEYTVESFGRYTRTLKPGLTFLIPFYERIGHKVNMRERVIDVPSQEVITKDNAMVTADAVVFIQVIDPRKAAYEVNNLDHAIQNLCLTNVRTVVGSMDLDEVLSRRDEINARLLTVIDRATDSWGTKVTRIEIKDLSPPADITQAMNKQMKAEREKRADILMAEGHKQSQILKAEGEKQSAVREAEGRREAAFLDAEAREREAEAEAKATTMVSQAIAKGDVNAINYFVAQDYVKAFEKLATSPNQKTLIVPAELSSLAGTLAGIKTLIEGGTTPSGKGGK</sequence>
<reference evidence="8" key="2">
    <citation type="submission" date="2023-01" db="EMBL/GenBank/DDBJ databases">
        <title>Draft genome sequence of Algimonas ampicilliniresistens strain NBRC 108219.</title>
        <authorList>
            <person name="Sun Q."/>
            <person name="Mori K."/>
        </authorList>
    </citation>
    <scope>NUCLEOTIDE SEQUENCE</scope>
    <source>
        <strain evidence="8">NBRC 108219</strain>
    </source>
</reference>
<keyword evidence="9" id="KW-1185">Reference proteome</keyword>
<keyword evidence="4" id="KW-0812">Transmembrane</keyword>
<proteinExistence type="inferred from homology"/>
<dbReference type="InterPro" id="IPR018080">
    <property type="entry name" value="Band_7/stomatin-like_CS"/>
</dbReference>
<name>A0ABQ5VCH7_9PROT</name>
<evidence type="ECO:0000256" key="4">
    <source>
        <dbReference type="ARBA" id="ARBA00022692"/>
    </source>
</evidence>
<dbReference type="EMBL" id="BSNK01000002">
    <property type="protein sequence ID" value="GLQ24291.1"/>
    <property type="molecule type" value="Genomic_DNA"/>
</dbReference>
<evidence type="ECO:0000256" key="3">
    <source>
        <dbReference type="ARBA" id="ARBA00017055"/>
    </source>
</evidence>
<dbReference type="Proteomes" id="UP001161391">
    <property type="component" value="Unassembled WGS sequence"/>
</dbReference>
<comment type="subcellular location">
    <subcellularLocation>
        <location evidence="1">Membrane</location>
        <topology evidence="1">Single-pass membrane protein</topology>
    </subcellularLocation>
</comment>
<evidence type="ECO:0000256" key="6">
    <source>
        <dbReference type="ARBA" id="ARBA00023136"/>
    </source>
</evidence>
<gene>
    <name evidence="8" type="ORF">GCM10007853_21650</name>
</gene>
<keyword evidence="5" id="KW-1133">Transmembrane helix</keyword>
<comment type="caution">
    <text evidence="8">The sequence shown here is derived from an EMBL/GenBank/DDBJ whole genome shotgun (WGS) entry which is preliminary data.</text>
</comment>
<evidence type="ECO:0000256" key="1">
    <source>
        <dbReference type="ARBA" id="ARBA00004167"/>
    </source>
</evidence>
<dbReference type="InterPro" id="IPR050710">
    <property type="entry name" value="Band7/mec-2_domain"/>
</dbReference>
<dbReference type="RefSeq" id="WP_284390549.1">
    <property type="nucleotide sequence ID" value="NZ_BSNK01000002.1"/>
</dbReference>
<keyword evidence="6" id="KW-0472">Membrane</keyword>
<feature type="domain" description="Band 7" evidence="7">
    <location>
        <begin position="21"/>
        <end position="179"/>
    </location>
</feature>
<dbReference type="PRINTS" id="PR00721">
    <property type="entry name" value="STOMATIN"/>
</dbReference>
<comment type="similarity">
    <text evidence="2">Belongs to the band 7/mec-2 family.</text>
</comment>
<organism evidence="8 9">
    <name type="scientific">Algimonas ampicilliniresistens</name>
    <dbReference type="NCBI Taxonomy" id="1298735"/>
    <lineage>
        <taxon>Bacteria</taxon>
        <taxon>Pseudomonadati</taxon>
        <taxon>Pseudomonadota</taxon>
        <taxon>Alphaproteobacteria</taxon>
        <taxon>Maricaulales</taxon>
        <taxon>Robiginitomaculaceae</taxon>
        <taxon>Algimonas</taxon>
    </lineage>
</organism>
<dbReference type="InterPro" id="IPR001107">
    <property type="entry name" value="Band_7"/>
</dbReference>
<dbReference type="InterPro" id="IPR036013">
    <property type="entry name" value="Band_7/SPFH_dom_sf"/>
</dbReference>
<dbReference type="Pfam" id="PF16200">
    <property type="entry name" value="Band_7_C"/>
    <property type="match status" value="1"/>
</dbReference>
<dbReference type="PROSITE" id="PS01270">
    <property type="entry name" value="BAND_7"/>
    <property type="match status" value="1"/>
</dbReference>
<protein>
    <recommendedName>
        <fullName evidence="3">Protein QmcA</fullName>
    </recommendedName>
</protein>
<dbReference type="SMART" id="SM00244">
    <property type="entry name" value="PHB"/>
    <property type="match status" value="1"/>
</dbReference>
<evidence type="ECO:0000256" key="5">
    <source>
        <dbReference type="ARBA" id="ARBA00022989"/>
    </source>
</evidence>
<dbReference type="Gene3D" id="3.30.479.30">
    <property type="entry name" value="Band 7 domain"/>
    <property type="match status" value="1"/>
</dbReference>
<reference evidence="8" key="1">
    <citation type="journal article" date="2014" name="Int. J. Syst. Evol. Microbiol.">
        <title>Complete genome of a new Firmicutes species belonging to the dominant human colonic microbiota ('Ruminococcus bicirculans') reveals two chromosomes and a selective capacity to utilize plant glucans.</title>
        <authorList>
            <consortium name="NISC Comparative Sequencing Program"/>
            <person name="Wegmann U."/>
            <person name="Louis P."/>
            <person name="Goesmann A."/>
            <person name="Henrissat B."/>
            <person name="Duncan S.H."/>
            <person name="Flint H.J."/>
        </authorList>
    </citation>
    <scope>NUCLEOTIDE SEQUENCE</scope>
    <source>
        <strain evidence="8">NBRC 108219</strain>
    </source>
</reference>
<evidence type="ECO:0000313" key="9">
    <source>
        <dbReference type="Proteomes" id="UP001161391"/>
    </source>
</evidence>
<dbReference type="CDD" id="cd08829">
    <property type="entry name" value="SPFH_paraslipin"/>
    <property type="match status" value="1"/>
</dbReference>